<protein>
    <submittedName>
        <fullName evidence="2">Uncharacterized protein</fullName>
    </submittedName>
</protein>
<reference evidence="2" key="1">
    <citation type="submission" date="2017-07" db="EMBL/GenBank/DDBJ databases">
        <title>Taro Niue Genome Assembly and Annotation.</title>
        <authorList>
            <person name="Atibalentja N."/>
            <person name="Keating K."/>
            <person name="Fields C.J."/>
        </authorList>
    </citation>
    <scope>NUCLEOTIDE SEQUENCE</scope>
    <source>
        <strain evidence="2">Niue_2</strain>
        <tissue evidence="2">Leaf</tissue>
    </source>
</reference>
<dbReference type="Proteomes" id="UP000652761">
    <property type="component" value="Unassembled WGS sequence"/>
</dbReference>
<comment type="caution">
    <text evidence="2">The sequence shown here is derived from an EMBL/GenBank/DDBJ whole genome shotgun (WGS) entry which is preliminary data.</text>
</comment>
<evidence type="ECO:0000313" key="2">
    <source>
        <dbReference type="EMBL" id="MQL95902.1"/>
    </source>
</evidence>
<name>A0A843VBK8_COLES</name>
<evidence type="ECO:0000313" key="3">
    <source>
        <dbReference type="Proteomes" id="UP000652761"/>
    </source>
</evidence>
<sequence length="118" mass="13374">MEEVFEEEHPLYAWVNATTSVEPECDPHDRVWAEVELDDVPLLPEFETPPAPKRQKKAVGARVRSKQRGISIADLETIEEDNNDETKEPSDNLGADPAPFRSAELGPDRPTRDRDRPI</sequence>
<feature type="compositionally biased region" description="Basic and acidic residues" evidence="1">
    <location>
        <begin position="106"/>
        <end position="118"/>
    </location>
</feature>
<evidence type="ECO:0000256" key="1">
    <source>
        <dbReference type="SAM" id="MobiDB-lite"/>
    </source>
</evidence>
<dbReference type="OrthoDB" id="10255969at2759"/>
<dbReference type="EMBL" id="NMUH01001851">
    <property type="protein sequence ID" value="MQL95902.1"/>
    <property type="molecule type" value="Genomic_DNA"/>
</dbReference>
<feature type="compositionally biased region" description="Basic residues" evidence="1">
    <location>
        <begin position="53"/>
        <end position="67"/>
    </location>
</feature>
<proteinExistence type="predicted"/>
<feature type="region of interest" description="Disordered" evidence="1">
    <location>
        <begin position="43"/>
        <end position="118"/>
    </location>
</feature>
<keyword evidence="3" id="KW-1185">Reference proteome</keyword>
<dbReference type="AlphaFoldDB" id="A0A843VBK8"/>
<organism evidence="2 3">
    <name type="scientific">Colocasia esculenta</name>
    <name type="common">Wild taro</name>
    <name type="synonym">Arum esculentum</name>
    <dbReference type="NCBI Taxonomy" id="4460"/>
    <lineage>
        <taxon>Eukaryota</taxon>
        <taxon>Viridiplantae</taxon>
        <taxon>Streptophyta</taxon>
        <taxon>Embryophyta</taxon>
        <taxon>Tracheophyta</taxon>
        <taxon>Spermatophyta</taxon>
        <taxon>Magnoliopsida</taxon>
        <taxon>Liliopsida</taxon>
        <taxon>Araceae</taxon>
        <taxon>Aroideae</taxon>
        <taxon>Colocasieae</taxon>
        <taxon>Colocasia</taxon>
    </lineage>
</organism>
<gene>
    <name evidence="2" type="ORF">Taro_028570</name>
</gene>
<accession>A0A843VBK8</accession>